<evidence type="ECO:0000256" key="16">
    <source>
        <dbReference type="PROSITE-ProRule" id="PRU00209"/>
    </source>
</evidence>
<proteinExistence type="predicted"/>
<evidence type="ECO:0000259" key="17">
    <source>
        <dbReference type="PROSITE" id="PS50886"/>
    </source>
</evidence>
<comment type="function">
    <text evidence="1">Is required not only for elongation of protein synthesis but also for the initiation of all mRNA translation through initiator tRNA(fMet) aminoacylation.</text>
</comment>
<dbReference type="InterPro" id="IPR012340">
    <property type="entry name" value="NA-bd_OB-fold"/>
</dbReference>
<evidence type="ECO:0000256" key="10">
    <source>
        <dbReference type="ARBA" id="ARBA00022840"/>
    </source>
</evidence>
<keyword evidence="10" id="KW-0067">ATP-binding</keyword>
<evidence type="ECO:0000256" key="9">
    <source>
        <dbReference type="ARBA" id="ARBA00022741"/>
    </source>
</evidence>
<evidence type="ECO:0000256" key="2">
    <source>
        <dbReference type="ARBA" id="ARBA00004496"/>
    </source>
</evidence>
<dbReference type="SUPFAM" id="SSF50249">
    <property type="entry name" value="Nucleic acid-binding proteins"/>
    <property type="match status" value="1"/>
</dbReference>
<evidence type="ECO:0000256" key="5">
    <source>
        <dbReference type="ARBA" id="ARBA00018753"/>
    </source>
</evidence>
<dbReference type="AlphaFoldDB" id="A0A2H0BL77"/>
<dbReference type="PANTHER" id="PTHR11586:SF37">
    <property type="entry name" value="TRNA-BINDING DOMAIN-CONTAINING PROTEIN"/>
    <property type="match status" value="1"/>
</dbReference>
<keyword evidence="13" id="KW-0030">Aminoacyl-tRNA synthetase</keyword>
<protein>
    <recommendedName>
        <fullName evidence="5">Methionine--tRNA ligase</fullName>
        <ecNumber evidence="4">6.1.1.10</ecNumber>
    </recommendedName>
    <alternativeName>
        <fullName evidence="14">Methionyl-tRNA synthetase</fullName>
    </alternativeName>
</protein>
<gene>
    <name evidence="18" type="primary">metG</name>
    <name evidence="18" type="ORF">COX02_00270</name>
</gene>
<dbReference type="PANTHER" id="PTHR11586">
    <property type="entry name" value="TRNA-AMINOACYLATION COFACTOR ARC1 FAMILY MEMBER"/>
    <property type="match status" value="1"/>
</dbReference>
<dbReference type="FunFam" id="2.40.50.140:FF:000042">
    <property type="entry name" value="Methionine--tRNA ligase"/>
    <property type="match status" value="1"/>
</dbReference>
<reference evidence="18 19" key="1">
    <citation type="submission" date="2017-09" db="EMBL/GenBank/DDBJ databases">
        <title>Depth-based differentiation of microbial function through sediment-hosted aquifers and enrichment of novel symbionts in the deep terrestrial subsurface.</title>
        <authorList>
            <person name="Probst A.J."/>
            <person name="Ladd B."/>
            <person name="Jarett J.K."/>
            <person name="Geller-Mcgrath D.E."/>
            <person name="Sieber C.M."/>
            <person name="Emerson J.B."/>
            <person name="Anantharaman K."/>
            <person name="Thomas B.C."/>
            <person name="Malmstrom R."/>
            <person name="Stieglmeier M."/>
            <person name="Klingl A."/>
            <person name="Woyke T."/>
            <person name="Ryan C.M."/>
            <person name="Banfield J.F."/>
        </authorList>
    </citation>
    <scope>NUCLEOTIDE SEQUENCE [LARGE SCALE GENOMIC DNA]</scope>
    <source>
        <strain evidence="18">CG22_combo_CG10-13_8_21_14_all_37_9</strain>
    </source>
</reference>
<dbReference type="PROSITE" id="PS50886">
    <property type="entry name" value="TRBD"/>
    <property type="match status" value="1"/>
</dbReference>
<feature type="domain" description="TRNA-binding" evidence="17">
    <location>
        <begin position="6"/>
        <end position="107"/>
    </location>
</feature>
<keyword evidence="12" id="KW-0648">Protein biosynthesis</keyword>
<dbReference type="InterPro" id="IPR051270">
    <property type="entry name" value="Tyrosine-tRNA_ligase_regulator"/>
</dbReference>
<keyword evidence="7 16" id="KW-0820">tRNA-binding</keyword>
<name>A0A2H0BL77_9BACT</name>
<comment type="subcellular location">
    <subcellularLocation>
        <location evidence="2">Cytoplasm</location>
    </subcellularLocation>
</comment>
<sequence>MISYDQFKESDLRVATVLSAERVDGSDKLLKLELDLETEKRQIIAGIGKAYEPESLVGQQITIIVNLEPRILLGLESQGMVLAAHGENGEAVLLRPDRVVPNGSNIS</sequence>
<dbReference type="EMBL" id="PCSX01000007">
    <property type="protein sequence ID" value="PIP58436.1"/>
    <property type="molecule type" value="Genomic_DNA"/>
</dbReference>
<evidence type="ECO:0000256" key="11">
    <source>
        <dbReference type="ARBA" id="ARBA00022884"/>
    </source>
</evidence>
<dbReference type="NCBIfam" id="TIGR00399">
    <property type="entry name" value="metG_C_term"/>
    <property type="match status" value="1"/>
</dbReference>
<evidence type="ECO:0000256" key="13">
    <source>
        <dbReference type="ARBA" id="ARBA00023146"/>
    </source>
</evidence>
<dbReference type="Pfam" id="PF01588">
    <property type="entry name" value="tRNA_bind"/>
    <property type="match status" value="1"/>
</dbReference>
<evidence type="ECO:0000313" key="19">
    <source>
        <dbReference type="Proteomes" id="UP000229334"/>
    </source>
</evidence>
<dbReference type="EC" id="6.1.1.10" evidence="4"/>
<keyword evidence="11 16" id="KW-0694">RNA-binding</keyword>
<keyword evidence="8 18" id="KW-0436">Ligase</keyword>
<comment type="caution">
    <text evidence="18">The sequence shown here is derived from an EMBL/GenBank/DDBJ whole genome shotgun (WGS) entry which is preliminary data.</text>
</comment>
<comment type="catalytic activity">
    <reaction evidence="15">
        <text>tRNA(Met) + L-methionine + ATP = L-methionyl-tRNA(Met) + AMP + diphosphate</text>
        <dbReference type="Rhea" id="RHEA:13481"/>
        <dbReference type="Rhea" id="RHEA-COMP:9667"/>
        <dbReference type="Rhea" id="RHEA-COMP:9698"/>
        <dbReference type="ChEBI" id="CHEBI:30616"/>
        <dbReference type="ChEBI" id="CHEBI:33019"/>
        <dbReference type="ChEBI" id="CHEBI:57844"/>
        <dbReference type="ChEBI" id="CHEBI:78442"/>
        <dbReference type="ChEBI" id="CHEBI:78530"/>
        <dbReference type="ChEBI" id="CHEBI:456215"/>
        <dbReference type="EC" id="6.1.1.10"/>
    </reaction>
</comment>
<dbReference type="GO" id="GO:0006431">
    <property type="term" value="P:methionyl-tRNA aminoacylation"/>
    <property type="evidence" value="ECO:0007669"/>
    <property type="project" value="InterPro"/>
</dbReference>
<evidence type="ECO:0000313" key="18">
    <source>
        <dbReference type="EMBL" id="PIP58436.1"/>
    </source>
</evidence>
<keyword evidence="6" id="KW-0963">Cytoplasm</keyword>
<accession>A0A2H0BL77</accession>
<dbReference type="InterPro" id="IPR004495">
    <property type="entry name" value="Met-tRNA-synth_bsu_C"/>
</dbReference>
<evidence type="ECO:0000256" key="12">
    <source>
        <dbReference type="ARBA" id="ARBA00022917"/>
    </source>
</evidence>
<evidence type="ECO:0000256" key="8">
    <source>
        <dbReference type="ARBA" id="ARBA00022598"/>
    </source>
</evidence>
<evidence type="ECO:0000256" key="1">
    <source>
        <dbReference type="ARBA" id="ARBA00003314"/>
    </source>
</evidence>
<dbReference type="Gene3D" id="2.40.50.140">
    <property type="entry name" value="Nucleic acid-binding proteins"/>
    <property type="match status" value="1"/>
</dbReference>
<dbReference type="GO" id="GO:0005737">
    <property type="term" value="C:cytoplasm"/>
    <property type="evidence" value="ECO:0007669"/>
    <property type="project" value="UniProtKB-SubCell"/>
</dbReference>
<evidence type="ECO:0000256" key="14">
    <source>
        <dbReference type="ARBA" id="ARBA00030904"/>
    </source>
</evidence>
<organism evidence="18 19">
    <name type="scientific">Candidatus Vogelbacteria bacterium CG22_combo_CG10-13_8_21_14_all_37_9</name>
    <dbReference type="NCBI Taxonomy" id="1975046"/>
    <lineage>
        <taxon>Bacteria</taxon>
        <taxon>Candidatus Vogeliibacteriota</taxon>
    </lineage>
</organism>
<evidence type="ECO:0000256" key="6">
    <source>
        <dbReference type="ARBA" id="ARBA00022490"/>
    </source>
</evidence>
<dbReference type="Proteomes" id="UP000229334">
    <property type="component" value="Unassembled WGS sequence"/>
</dbReference>
<evidence type="ECO:0000256" key="7">
    <source>
        <dbReference type="ARBA" id="ARBA00022555"/>
    </source>
</evidence>
<dbReference type="GO" id="GO:0004825">
    <property type="term" value="F:methionine-tRNA ligase activity"/>
    <property type="evidence" value="ECO:0007669"/>
    <property type="project" value="UniProtKB-EC"/>
</dbReference>
<dbReference type="GO" id="GO:0000049">
    <property type="term" value="F:tRNA binding"/>
    <property type="evidence" value="ECO:0007669"/>
    <property type="project" value="UniProtKB-UniRule"/>
</dbReference>
<dbReference type="GO" id="GO:0005524">
    <property type="term" value="F:ATP binding"/>
    <property type="evidence" value="ECO:0007669"/>
    <property type="project" value="UniProtKB-KW"/>
</dbReference>
<keyword evidence="9" id="KW-0547">Nucleotide-binding</keyword>
<comment type="subunit">
    <text evidence="3">Homodimer.</text>
</comment>
<evidence type="ECO:0000256" key="15">
    <source>
        <dbReference type="ARBA" id="ARBA00047364"/>
    </source>
</evidence>
<evidence type="ECO:0000256" key="3">
    <source>
        <dbReference type="ARBA" id="ARBA00011738"/>
    </source>
</evidence>
<evidence type="ECO:0000256" key="4">
    <source>
        <dbReference type="ARBA" id="ARBA00012838"/>
    </source>
</evidence>
<dbReference type="InterPro" id="IPR002547">
    <property type="entry name" value="tRNA-bd_dom"/>
</dbReference>